<protein>
    <submittedName>
        <fullName evidence="2">Uncharacterized protein</fullName>
    </submittedName>
</protein>
<reference evidence="2" key="1">
    <citation type="submission" date="2021-05" db="EMBL/GenBank/DDBJ databases">
        <authorList>
            <person name="Alioto T."/>
            <person name="Alioto T."/>
            <person name="Gomez Garrido J."/>
        </authorList>
    </citation>
    <scope>NUCLEOTIDE SEQUENCE</scope>
</reference>
<proteinExistence type="predicted"/>
<evidence type="ECO:0000256" key="1">
    <source>
        <dbReference type="SAM" id="Phobius"/>
    </source>
</evidence>
<evidence type="ECO:0000313" key="2">
    <source>
        <dbReference type="EMBL" id="CAG6685103.1"/>
    </source>
</evidence>
<sequence>MMCKLFRVPQQYVLSLSSFSLTLYSPLLFLFLQLLLLFLLLLLLFLLPLLSTACSTYSSFLQLHKLTIHFTFMQFVFCHYFPPRTGKKRILYTVGVFIFLLRILQFSSSFCASSLCWHVCPLSRNGRIGPRVFQTRRILSRKTVSYNPNNISSHMCNIPVSYTYFVCPFVLFMHLFFCVHFSCLYYRLTFFLRLVCT</sequence>
<dbReference type="EMBL" id="HBUF01270715">
    <property type="protein sequence ID" value="CAG6685103.1"/>
    <property type="molecule type" value="Transcribed_RNA"/>
</dbReference>
<keyword evidence="1" id="KW-0812">Transmembrane</keyword>
<keyword evidence="1" id="KW-0472">Membrane</keyword>
<name>A0A8D8TC37_9HEMI</name>
<organism evidence="2">
    <name type="scientific">Cacopsylla melanoneura</name>
    <dbReference type="NCBI Taxonomy" id="428564"/>
    <lineage>
        <taxon>Eukaryota</taxon>
        <taxon>Metazoa</taxon>
        <taxon>Ecdysozoa</taxon>
        <taxon>Arthropoda</taxon>
        <taxon>Hexapoda</taxon>
        <taxon>Insecta</taxon>
        <taxon>Pterygota</taxon>
        <taxon>Neoptera</taxon>
        <taxon>Paraneoptera</taxon>
        <taxon>Hemiptera</taxon>
        <taxon>Sternorrhyncha</taxon>
        <taxon>Psylloidea</taxon>
        <taxon>Psyllidae</taxon>
        <taxon>Psyllinae</taxon>
        <taxon>Cacopsylla</taxon>
    </lineage>
</organism>
<dbReference type="AlphaFoldDB" id="A0A8D8TC37"/>
<feature type="transmembrane region" description="Helical" evidence="1">
    <location>
        <begin position="90"/>
        <end position="108"/>
    </location>
</feature>
<keyword evidence="1" id="KW-1133">Transmembrane helix</keyword>
<accession>A0A8D8TC37</accession>
<feature type="transmembrane region" description="Helical" evidence="1">
    <location>
        <begin position="162"/>
        <end position="186"/>
    </location>
</feature>